<dbReference type="Pfam" id="PF02274">
    <property type="entry name" value="ADI"/>
    <property type="match status" value="2"/>
</dbReference>
<dbReference type="Gene3D" id="3.75.10.10">
    <property type="entry name" value="L-arginine/glycine Amidinotransferase, Chain A"/>
    <property type="match status" value="1"/>
</dbReference>
<dbReference type="EMBL" id="CP002390">
    <property type="protein sequence ID" value="EFE27722.2"/>
    <property type="molecule type" value="Genomic_DNA"/>
</dbReference>
<dbReference type="RefSeq" id="WP_014262586.1">
    <property type="nucleotide sequence ID" value="NC_016630.1"/>
</dbReference>
<dbReference type="HOGENOM" id="CLU_057463_1_0_9"/>
<reference evidence="2" key="1">
    <citation type="submission" date="2010-12" db="EMBL/GenBank/DDBJ databases">
        <title>The genome sequence of Filifactor alocis strain ATCC 35896.</title>
        <authorList>
            <consortium name="The Broad Institute Genome Sequencing Platform"/>
            <person name="Ward D."/>
            <person name="Earl A."/>
            <person name="Feldgarden M."/>
            <person name="Young S.K."/>
            <person name="Gargeya S."/>
            <person name="Zeng Q."/>
            <person name="Alvarado L."/>
            <person name="Berlin A."/>
            <person name="Bochicchio J."/>
            <person name="Chapman S.B."/>
            <person name="Chen Z."/>
            <person name="Freedman E."/>
            <person name="Gellesch M."/>
            <person name="Goldberg J."/>
            <person name="Griggs A."/>
            <person name="Gujja S."/>
            <person name="Heilman E."/>
            <person name="Heiman D."/>
            <person name="Howarth C."/>
            <person name="Mehta T."/>
            <person name="Neiman D."/>
            <person name="Pearson M."/>
            <person name="Roberts A."/>
            <person name="Saif S."/>
            <person name="Shea T."/>
            <person name="Shenoy N."/>
            <person name="Sisk P."/>
            <person name="Stolte C."/>
            <person name="Sykes S."/>
            <person name="White J."/>
            <person name="Yandava C."/>
            <person name="Izard J."/>
            <person name="Blanton J.M."/>
            <person name="Baranova O.V."/>
            <person name="Tanner A.C."/>
            <person name="Dewhirst F.E."/>
            <person name="Haas B."/>
            <person name="Nusbaum C."/>
            <person name="Birren B."/>
        </authorList>
    </citation>
    <scope>NUCLEOTIDE SEQUENCE [LARGE SCALE GENOMIC DNA]</scope>
    <source>
        <strain evidence="2">ATCC 35896 / D40 B5</strain>
    </source>
</reference>
<dbReference type="OrthoDB" id="9807502at2"/>
<evidence type="ECO:0000313" key="2">
    <source>
        <dbReference type="Proteomes" id="UP000007468"/>
    </source>
</evidence>
<dbReference type="Proteomes" id="UP000007468">
    <property type="component" value="Chromosome"/>
</dbReference>
<organism evidence="1 2">
    <name type="scientific">Filifactor alocis (strain ATCC 35896 / CCUG 47790 / D40 B5)</name>
    <name type="common">Fusobacterium alocis</name>
    <dbReference type="NCBI Taxonomy" id="546269"/>
    <lineage>
        <taxon>Bacteria</taxon>
        <taxon>Bacillati</taxon>
        <taxon>Bacillota</taxon>
        <taxon>Clostridia</taxon>
        <taxon>Peptostreptococcales</taxon>
        <taxon>Filifactoraceae</taxon>
        <taxon>Filifactor</taxon>
    </lineage>
</organism>
<dbReference type="PANTHER" id="PTHR47271:SF2">
    <property type="entry name" value="ARGININE DEIMINASE"/>
    <property type="match status" value="1"/>
</dbReference>
<sequence length="291" mass="33044">MDYCCQSMVGKIQAILIKHPKDAFISQQNLENTYEEFNYIGCPNYETVLNEYEIFEKIIKEHVETVHYLPMNDSVGLDSIYAHDSLKVTKKGAIYFPMGKVLRGKEGIATEEYLKSIGIPTLGHIKAPGKMEGGDVVWIDEKTVAIGRGYRTNTEGIEQFKELTKDFVEEYIIVDMPHADGETECLHLMSIISMIDNDLAVVYSKYMPIRFRNFLKERGMKLLEVDDEEYGYLGSNVLALAPRVCIVIEGVPRIKKLMEEEGCKVFVYPGKELSYRGTGGPTCLTCPLHRE</sequence>
<dbReference type="AlphaFoldDB" id="D6GTB5"/>
<evidence type="ECO:0000313" key="1">
    <source>
        <dbReference type="EMBL" id="EFE27722.2"/>
    </source>
</evidence>
<keyword evidence="2" id="KW-1185">Reference proteome</keyword>
<dbReference type="PATRIC" id="fig|546269.5.peg.1003"/>
<gene>
    <name evidence="1" type="ordered locus">HMPREF0389_01353</name>
</gene>
<accession>D6GTB5</accession>
<dbReference type="STRING" id="546269.HMPREF0389_01353"/>
<dbReference type="GO" id="GO:0016990">
    <property type="term" value="F:arginine deiminase activity"/>
    <property type="evidence" value="ECO:0007669"/>
    <property type="project" value="TreeGrafter"/>
</dbReference>
<dbReference type="SUPFAM" id="SSF55909">
    <property type="entry name" value="Pentein"/>
    <property type="match status" value="1"/>
</dbReference>
<dbReference type="PANTHER" id="PTHR47271">
    <property type="entry name" value="ARGININE DEIMINASE"/>
    <property type="match status" value="1"/>
</dbReference>
<proteinExistence type="predicted"/>
<dbReference type="GO" id="GO:0019546">
    <property type="term" value="P:L-arginine deiminase pathway"/>
    <property type="evidence" value="ECO:0007669"/>
    <property type="project" value="TreeGrafter"/>
</dbReference>
<dbReference type="KEGG" id="faa:HMPREF0389_01353"/>
<name>D6GTB5_FILAD</name>
<dbReference type="eggNOG" id="COG1834">
    <property type="taxonomic scope" value="Bacteria"/>
</dbReference>
<protein>
    <submittedName>
        <fullName evidence="1">Amidinotransferase</fullName>
    </submittedName>
</protein>